<keyword evidence="11" id="KW-1185">Reference proteome</keyword>
<evidence type="ECO:0000256" key="7">
    <source>
        <dbReference type="RuleBase" id="RU003942"/>
    </source>
</evidence>
<dbReference type="PANTHER" id="PTHR30561:SF1">
    <property type="entry name" value="MULTIDRUG TRANSPORTER EMRE"/>
    <property type="match status" value="1"/>
</dbReference>
<dbReference type="InterPro" id="IPR037185">
    <property type="entry name" value="EmrE-like"/>
</dbReference>
<name>A0A2A9D2K1_9MICO</name>
<evidence type="ECO:0000256" key="2">
    <source>
        <dbReference type="ARBA" id="ARBA00022448"/>
    </source>
</evidence>
<evidence type="ECO:0000313" key="11">
    <source>
        <dbReference type="Proteomes" id="UP000224915"/>
    </source>
</evidence>
<dbReference type="EMBL" id="PDJD01000001">
    <property type="protein sequence ID" value="PFG20079.1"/>
    <property type="molecule type" value="Genomic_DNA"/>
</dbReference>
<dbReference type="Pfam" id="PF00893">
    <property type="entry name" value="Multi_Drug_Res"/>
    <property type="match status" value="1"/>
</dbReference>
<feature type="transmembrane region" description="Helical" evidence="9">
    <location>
        <begin position="82"/>
        <end position="100"/>
    </location>
</feature>
<dbReference type="InterPro" id="IPR000390">
    <property type="entry name" value="Small_drug/metabolite_transptr"/>
</dbReference>
<dbReference type="RefSeq" id="WP_098469112.1">
    <property type="nucleotide sequence ID" value="NZ_PDJD01000001.1"/>
</dbReference>
<comment type="caution">
    <text evidence="10">The sequence shown here is derived from an EMBL/GenBank/DDBJ whole genome shotgun (WGS) entry which is preliminary data.</text>
</comment>
<dbReference type="GO" id="GO:0005886">
    <property type="term" value="C:plasma membrane"/>
    <property type="evidence" value="ECO:0007669"/>
    <property type="project" value="UniProtKB-SubCell"/>
</dbReference>
<dbReference type="Gene3D" id="1.10.3730.20">
    <property type="match status" value="1"/>
</dbReference>
<feature type="compositionally biased region" description="Low complexity" evidence="8">
    <location>
        <begin position="113"/>
        <end position="127"/>
    </location>
</feature>
<proteinExistence type="inferred from homology"/>
<gene>
    <name evidence="10" type="ORF">ATL40_1662</name>
</gene>
<organism evidence="10 11">
    <name type="scientific">Serinibacter salmoneus</name>
    <dbReference type="NCBI Taxonomy" id="556530"/>
    <lineage>
        <taxon>Bacteria</taxon>
        <taxon>Bacillati</taxon>
        <taxon>Actinomycetota</taxon>
        <taxon>Actinomycetes</taxon>
        <taxon>Micrococcales</taxon>
        <taxon>Beutenbergiaceae</taxon>
        <taxon>Serinibacter</taxon>
    </lineage>
</organism>
<evidence type="ECO:0000256" key="9">
    <source>
        <dbReference type="SAM" id="Phobius"/>
    </source>
</evidence>
<keyword evidence="6 9" id="KW-0472">Membrane</keyword>
<dbReference type="GO" id="GO:0015297">
    <property type="term" value="F:antiporter activity"/>
    <property type="evidence" value="ECO:0007669"/>
    <property type="project" value="TreeGrafter"/>
</dbReference>
<dbReference type="GO" id="GO:0015199">
    <property type="term" value="F:amino-acid betaine transmembrane transporter activity"/>
    <property type="evidence" value="ECO:0007669"/>
    <property type="project" value="TreeGrafter"/>
</dbReference>
<protein>
    <submittedName>
        <fullName evidence="10">Small multidrug resistance pump</fullName>
    </submittedName>
</protein>
<keyword evidence="2" id="KW-0813">Transport</keyword>
<evidence type="ECO:0000256" key="6">
    <source>
        <dbReference type="ARBA" id="ARBA00023136"/>
    </source>
</evidence>
<feature type="transmembrane region" description="Helical" evidence="9">
    <location>
        <begin position="30"/>
        <end position="49"/>
    </location>
</feature>
<dbReference type="Proteomes" id="UP000224915">
    <property type="component" value="Unassembled WGS sequence"/>
</dbReference>
<feature type="region of interest" description="Disordered" evidence="8">
    <location>
        <begin position="113"/>
        <end position="169"/>
    </location>
</feature>
<keyword evidence="3" id="KW-1003">Cell membrane</keyword>
<evidence type="ECO:0000256" key="4">
    <source>
        <dbReference type="ARBA" id="ARBA00022692"/>
    </source>
</evidence>
<feature type="transmembrane region" description="Helical" evidence="9">
    <location>
        <begin position="56"/>
        <end position="76"/>
    </location>
</feature>
<keyword evidence="4 7" id="KW-0812">Transmembrane</keyword>
<evidence type="ECO:0000256" key="8">
    <source>
        <dbReference type="SAM" id="MobiDB-lite"/>
    </source>
</evidence>
<keyword evidence="5 9" id="KW-1133">Transmembrane helix</keyword>
<accession>A0A2A9D2K1</accession>
<evidence type="ECO:0000256" key="3">
    <source>
        <dbReference type="ARBA" id="ARBA00022475"/>
    </source>
</evidence>
<evidence type="ECO:0000256" key="5">
    <source>
        <dbReference type="ARBA" id="ARBA00022989"/>
    </source>
</evidence>
<dbReference type="GO" id="GO:0015220">
    <property type="term" value="F:choline transmembrane transporter activity"/>
    <property type="evidence" value="ECO:0007669"/>
    <property type="project" value="TreeGrafter"/>
</dbReference>
<comment type="subcellular location">
    <subcellularLocation>
        <location evidence="1 7">Cell membrane</location>
        <topology evidence="1 7">Multi-pass membrane protein</topology>
    </subcellularLocation>
</comment>
<evidence type="ECO:0000256" key="1">
    <source>
        <dbReference type="ARBA" id="ARBA00004651"/>
    </source>
</evidence>
<dbReference type="GO" id="GO:0031460">
    <property type="term" value="P:glycine betaine transport"/>
    <property type="evidence" value="ECO:0007669"/>
    <property type="project" value="TreeGrafter"/>
</dbReference>
<dbReference type="AlphaFoldDB" id="A0A2A9D2K1"/>
<dbReference type="InterPro" id="IPR045324">
    <property type="entry name" value="Small_multidrug_res"/>
</dbReference>
<dbReference type="PANTHER" id="PTHR30561">
    <property type="entry name" value="SMR FAMILY PROTON-DEPENDENT DRUG EFFLUX TRANSPORTER SUGE"/>
    <property type="match status" value="1"/>
</dbReference>
<evidence type="ECO:0000313" key="10">
    <source>
        <dbReference type="EMBL" id="PFG20079.1"/>
    </source>
</evidence>
<dbReference type="SUPFAM" id="SSF103481">
    <property type="entry name" value="Multidrug resistance efflux transporter EmrE"/>
    <property type="match status" value="1"/>
</dbReference>
<sequence length="169" mass="17112">MNRWLALIGAVVSEVSATLALRAALDQPLWYVLVVVGYIGAFTLLTLAMRAGLALGVAYGVWASLGVALTAILSHLVFGEALTGTMVIGLVLIIGGVLLIELGSQRARDREAAAAGAGVSEEPGASALPGEIPAGAAGRHAGTSTGELPVVSEPAVTEPAMTDDEGRVR</sequence>
<comment type="similarity">
    <text evidence="7">Belongs to the drug/metabolite transporter (DMT) superfamily. Small multidrug resistance (SMR) (TC 2.A.7.1) family.</text>
</comment>
<reference evidence="10 11" key="1">
    <citation type="submission" date="2017-10" db="EMBL/GenBank/DDBJ databases">
        <title>Sequencing the genomes of 1000 actinobacteria strains.</title>
        <authorList>
            <person name="Klenk H.-P."/>
        </authorList>
    </citation>
    <scope>NUCLEOTIDE SEQUENCE [LARGE SCALE GENOMIC DNA]</scope>
    <source>
        <strain evidence="10 11">DSM 21801</strain>
    </source>
</reference>